<sequence>MSNALPSVFNHQSSGVSTFNPRYIGDKLDEIMLKYEVTKQEIKDAYQYVNAHKSVISAHLISGNNSLLLNSLDTAIKSLDASFWLNLIDDTKLRNYMDTGSYNNWKEDLKDLKKTPEFNRENAEAQLQAYIGDIESIFTHRINTIFTKLSPDHVTNSPAGFRNRMIFSQCGSSVEDFKTSGYVHDLRCVIALLRGEKEMPTVRSTEVILYRVFDNTGKWLLADGGSLRIKAFKKGTVHIEIDWTIADQLNAVLANLHPNCLPQARKIKPLFKSTLAPVDTLISHEVRARFSQVKISHPLIDNPEYVTGKRAFTPKLIRDKSTHVATLSFNKFDTNHLDEAKFILSTVFGSEPTLDSFTSELEWKLGDFNPYEALDHLICVGTYPEVVSHQLYESTDYICSLVSDVINIDANEEVCEPSVGRGKLAKLLPKDQTKCFDINALNCAVVAGLGYSVERKDFLDYANETSDRFDWVIMNPPYLNQLYWTHLKAAMSLLKSGGKVVAVVPQSVKSKESELPSDITMTINYEVKEQFEGTGVLNIVVITLEKSNVIRGEF</sequence>
<dbReference type="GO" id="GO:0003676">
    <property type="term" value="F:nucleic acid binding"/>
    <property type="evidence" value="ECO:0007669"/>
    <property type="project" value="InterPro"/>
</dbReference>
<keyword evidence="2" id="KW-0808">Transferase</keyword>
<gene>
    <name evidence="4" type="ORF">F0M16_20990</name>
</gene>
<keyword evidence="1" id="KW-0489">Methyltransferase</keyword>
<name>A0A5Q6PDE9_VIBCL</name>
<evidence type="ECO:0000313" key="4">
    <source>
        <dbReference type="EMBL" id="KAA1252811.1"/>
    </source>
</evidence>
<evidence type="ECO:0000256" key="2">
    <source>
        <dbReference type="ARBA" id="ARBA00022679"/>
    </source>
</evidence>
<dbReference type="PRINTS" id="PR00507">
    <property type="entry name" value="N12N6MTFRASE"/>
</dbReference>
<organism evidence="4 5">
    <name type="scientific">Vibrio cholerae</name>
    <dbReference type="NCBI Taxonomy" id="666"/>
    <lineage>
        <taxon>Bacteria</taxon>
        <taxon>Pseudomonadati</taxon>
        <taxon>Pseudomonadota</taxon>
        <taxon>Gammaproteobacteria</taxon>
        <taxon>Vibrionales</taxon>
        <taxon>Vibrionaceae</taxon>
        <taxon>Vibrio</taxon>
    </lineage>
</organism>
<dbReference type="GO" id="GO:0032259">
    <property type="term" value="P:methylation"/>
    <property type="evidence" value="ECO:0007669"/>
    <property type="project" value="UniProtKB-KW"/>
</dbReference>
<dbReference type="AlphaFoldDB" id="A0A5Q6PDE9"/>
<feature type="domain" description="DUF4942" evidence="3">
    <location>
        <begin position="77"/>
        <end position="256"/>
    </location>
</feature>
<reference evidence="4 5" key="1">
    <citation type="submission" date="2019-09" db="EMBL/GenBank/DDBJ databases">
        <authorList>
            <person name="Kritzky A."/>
            <person name="Schelkanova E.Y."/>
            <person name="Alkhova Z.V."/>
            <person name="Smirnova N.I."/>
        </authorList>
    </citation>
    <scope>NUCLEOTIDE SEQUENCE [LARGE SCALE GENOMIC DNA]</scope>
    <source>
        <strain evidence="4 5">M1526</strain>
    </source>
</reference>
<dbReference type="Pfam" id="PF13708">
    <property type="entry name" value="DUF4942"/>
    <property type="match status" value="1"/>
</dbReference>
<dbReference type="InterPro" id="IPR029063">
    <property type="entry name" value="SAM-dependent_MTases_sf"/>
</dbReference>
<dbReference type="PROSITE" id="PS00092">
    <property type="entry name" value="N6_MTASE"/>
    <property type="match status" value="1"/>
</dbReference>
<dbReference type="InterPro" id="IPR031339">
    <property type="entry name" value="DUF4942"/>
</dbReference>
<evidence type="ECO:0000259" key="3">
    <source>
        <dbReference type="Pfam" id="PF13708"/>
    </source>
</evidence>
<dbReference type="EMBL" id="VUAA01000038">
    <property type="protein sequence ID" value="KAA1252811.1"/>
    <property type="molecule type" value="Genomic_DNA"/>
</dbReference>
<protein>
    <submittedName>
        <fullName evidence="4">DUF4942 domain-containing protein</fullName>
    </submittedName>
</protein>
<dbReference type="InterPro" id="IPR002052">
    <property type="entry name" value="DNA_methylase_N6_adenine_CS"/>
</dbReference>
<evidence type="ECO:0000313" key="5">
    <source>
        <dbReference type="Proteomes" id="UP000323225"/>
    </source>
</evidence>
<dbReference type="SUPFAM" id="SSF53335">
    <property type="entry name" value="S-adenosyl-L-methionine-dependent methyltransferases"/>
    <property type="match status" value="1"/>
</dbReference>
<accession>A0A5Q6PDE9</accession>
<evidence type="ECO:0000256" key="1">
    <source>
        <dbReference type="ARBA" id="ARBA00022603"/>
    </source>
</evidence>
<dbReference type="Gene3D" id="3.40.50.150">
    <property type="entry name" value="Vaccinia Virus protein VP39"/>
    <property type="match status" value="1"/>
</dbReference>
<dbReference type="GO" id="GO:0008168">
    <property type="term" value="F:methyltransferase activity"/>
    <property type="evidence" value="ECO:0007669"/>
    <property type="project" value="UniProtKB-KW"/>
</dbReference>
<comment type="caution">
    <text evidence="4">The sequence shown here is derived from an EMBL/GenBank/DDBJ whole genome shotgun (WGS) entry which is preliminary data.</text>
</comment>
<dbReference type="Proteomes" id="UP000323225">
    <property type="component" value="Unassembled WGS sequence"/>
</dbReference>
<proteinExistence type="predicted"/>